<dbReference type="Pfam" id="PF16916">
    <property type="entry name" value="ZT_dimer"/>
    <property type="match status" value="1"/>
</dbReference>
<feature type="domain" description="Cation efflux protein cytoplasmic" evidence="1">
    <location>
        <begin position="37"/>
        <end position="93"/>
    </location>
</feature>
<gene>
    <name evidence="2" type="ORF">SDC9_106828</name>
</gene>
<dbReference type="AlphaFoldDB" id="A0A645B3F0"/>
<proteinExistence type="predicted"/>
<organism evidence="2">
    <name type="scientific">bioreactor metagenome</name>
    <dbReference type="NCBI Taxonomy" id="1076179"/>
    <lineage>
        <taxon>unclassified sequences</taxon>
        <taxon>metagenomes</taxon>
        <taxon>ecological metagenomes</taxon>
    </lineage>
</organism>
<comment type="caution">
    <text evidence="2">The sequence shown here is derived from an EMBL/GenBank/DDBJ whole genome shotgun (WGS) entry which is preliminary data.</text>
</comment>
<accession>A0A645B3F0</accession>
<dbReference type="EMBL" id="VSSQ01017563">
    <property type="protein sequence ID" value="MPM59982.1"/>
    <property type="molecule type" value="Genomic_DNA"/>
</dbReference>
<name>A0A645B3F0_9ZZZZ</name>
<evidence type="ECO:0000259" key="1">
    <source>
        <dbReference type="Pfam" id="PF16916"/>
    </source>
</evidence>
<dbReference type="InterPro" id="IPR027470">
    <property type="entry name" value="Cation_efflux_CTD"/>
</dbReference>
<reference evidence="2" key="1">
    <citation type="submission" date="2019-08" db="EMBL/GenBank/DDBJ databases">
        <authorList>
            <person name="Kucharzyk K."/>
            <person name="Murdoch R.W."/>
            <person name="Higgins S."/>
            <person name="Loffler F."/>
        </authorList>
    </citation>
    <scope>NUCLEOTIDE SEQUENCE</scope>
</reference>
<sequence>MGQIPVVTILIALFISKETFSIVQKTVGILMESSAPLDYEAIKSDIEAMGKVRNIHLVHSWMANENTIHFEAHVDLEYMLLSEIQAVRRSIEK</sequence>
<evidence type="ECO:0000313" key="2">
    <source>
        <dbReference type="EMBL" id="MPM59982.1"/>
    </source>
</evidence>
<protein>
    <recommendedName>
        <fullName evidence="1">Cation efflux protein cytoplasmic domain-containing protein</fullName>
    </recommendedName>
</protein>